<dbReference type="Gene3D" id="2.160.20.110">
    <property type="match status" value="1"/>
</dbReference>
<sequence length="429" mass="45171">MTIETDPSSGVVGNNNVGMLAGAIAQTNSNKQAWVTLVKAKGNVSGNKNVGGLIGTAEAANSFYAIFAYDRMGAGVVTGSKNVGGLVGLSDKTQVYNSSSAASVGTGEGIGGLLGNASGTKVTRSYATGNVASLGGSNIGGLIGASNGNDIQMNYATGDVTGSVVGGLLGFSGEDKILHNYAAGNIATTGLTHGLIGENFGSASTVVASFWDTSVSGVPDADASDAAQYGIGRSTSELQDETTFTSAAAANQKWDFEHYWFMQADGYPQLYGGMDLKFEASPSAVSDQISHSHELTINANSGYVVYGQTVTVYRAADDEIVGTFGPSESAPIPVTVDTTGAIEGNKRLDDGYYLVDQDGRRTSVFYPEVLVDNTPPAWGEWRFDHAERQWRQYRPILERCRRRHGGAAWPIIMCTSTGRLPRFTERRRT</sequence>
<dbReference type="RefSeq" id="WP_277532418.1">
    <property type="nucleotide sequence ID" value="NZ_JAPDIA010000003.1"/>
</dbReference>
<dbReference type="AlphaFoldDB" id="A0A9X4KUK3"/>
<proteinExistence type="predicted"/>
<gene>
    <name evidence="1" type="ORF">OMP40_15120</name>
</gene>
<keyword evidence="2" id="KW-1185">Reference proteome</keyword>
<evidence type="ECO:0000313" key="2">
    <source>
        <dbReference type="Proteomes" id="UP001153404"/>
    </source>
</evidence>
<dbReference type="Proteomes" id="UP001153404">
    <property type="component" value="Unassembled WGS sequence"/>
</dbReference>
<dbReference type="EMBL" id="JAPDIA010000003">
    <property type="protein sequence ID" value="MDG0810541.1"/>
    <property type="molecule type" value="Genomic_DNA"/>
</dbReference>
<comment type="caution">
    <text evidence="1">The sequence shown here is derived from an EMBL/GenBank/DDBJ whole genome shotgun (WGS) entry which is preliminary data.</text>
</comment>
<evidence type="ECO:0008006" key="3">
    <source>
        <dbReference type="Google" id="ProtNLM"/>
    </source>
</evidence>
<reference evidence="1" key="1">
    <citation type="submission" date="2022-10" db="EMBL/GenBank/DDBJ databases">
        <title>Comparative genomic analysis of Cohnella hashimotonis sp. nov., isolated from the International Space Station.</title>
        <authorList>
            <person name="Simpson A."/>
            <person name="Venkateswaran K."/>
        </authorList>
    </citation>
    <scope>NUCLEOTIDE SEQUENCE</scope>
    <source>
        <strain evidence="1">DSM 28161</strain>
    </source>
</reference>
<accession>A0A9X4KUK3</accession>
<name>A0A9X4KUK3_9BACL</name>
<organism evidence="1 2">
    <name type="scientific">Cohnella rhizosphaerae</name>
    <dbReference type="NCBI Taxonomy" id="1457232"/>
    <lineage>
        <taxon>Bacteria</taxon>
        <taxon>Bacillati</taxon>
        <taxon>Bacillota</taxon>
        <taxon>Bacilli</taxon>
        <taxon>Bacillales</taxon>
        <taxon>Paenibacillaceae</taxon>
        <taxon>Cohnella</taxon>
    </lineage>
</organism>
<protein>
    <recommendedName>
        <fullName evidence="3">GLUG domain-containing protein</fullName>
    </recommendedName>
</protein>
<evidence type="ECO:0000313" key="1">
    <source>
        <dbReference type="EMBL" id="MDG0810541.1"/>
    </source>
</evidence>